<keyword evidence="1" id="KW-1133">Transmembrane helix</keyword>
<dbReference type="AlphaFoldDB" id="C8P883"/>
<reference evidence="2 3" key="1">
    <citation type="submission" date="2009-09" db="EMBL/GenBank/DDBJ databases">
        <authorList>
            <person name="Qin X."/>
            <person name="Bachman B."/>
            <person name="Battles P."/>
            <person name="Bell A."/>
            <person name="Bess C."/>
            <person name="Bickham C."/>
            <person name="Chaboub L."/>
            <person name="Chen D."/>
            <person name="Coyle M."/>
            <person name="Deiros D.R."/>
            <person name="Dinh H."/>
            <person name="Forbes L."/>
            <person name="Fowler G."/>
            <person name="Francisco L."/>
            <person name="Fu Q."/>
            <person name="Gubbala S."/>
            <person name="Hale W."/>
            <person name="Han Y."/>
            <person name="Hemphill L."/>
            <person name="Highlander S.K."/>
            <person name="Hirani K."/>
            <person name="Hogues M."/>
            <person name="Jackson L."/>
            <person name="Jakkamsetti A."/>
            <person name="Javaid M."/>
            <person name="Jiang H."/>
            <person name="Korchina V."/>
            <person name="Kovar C."/>
            <person name="Lara F."/>
            <person name="Lee S."/>
            <person name="Mata R."/>
            <person name="Mathew T."/>
            <person name="Moen C."/>
            <person name="Morales K."/>
            <person name="Munidasa M."/>
            <person name="Nazareth L."/>
            <person name="Ngo R."/>
            <person name="Nguyen L."/>
            <person name="Okwuonu G."/>
            <person name="Ongeri F."/>
            <person name="Patil S."/>
            <person name="Petrosino J."/>
            <person name="Pham C."/>
            <person name="Pham P."/>
            <person name="Pu L.-L."/>
            <person name="Puazo M."/>
            <person name="Raj R."/>
            <person name="Reid J."/>
            <person name="Rouhana J."/>
            <person name="Saada N."/>
            <person name="Shang Y."/>
            <person name="Simmons D."/>
            <person name="Thornton R."/>
            <person name="Warren J."/>
            <person name="Weissenberger G."/>
            <person name="Zhang J."/>
            <person name="Zhang L."/>
            <person name="Zhou C."/>
            <person name="Zhu D."/>
            <person name="Muzny D."/>
            <person name="Worley K."/>
            <person name="Gibbs R."/>
        </authorList>
    </citation>
    <scope>NUCLEOTIDE SEQUENCE [LARGE SCALE GENOMIC DNA]</scope>
    <source>
        <strain evidence="2 3">DSM 16041</strain>
    </source>
</reference>
<dbReference type="Proteomes" id="UP000003675">
    <property type="component" value="Unassembled WGS sequence"/>
</dbReference>
<keyword evidence="1" id="KW-0472">Membrane</keyword>
<name>C8P883_9LACO</name>
<evidence type="ECO:0000313" key="2">
    <source>
        <dbReference type="EMBL" id="EEW53318.1"/>
    </source>
</evidence>
<evidence type="ECO:0000313" key="3">
    <source>
        <dbReference type="Proteomes" id="UP000003675"/>
    </source>
</evidence>
<organism evidence="2 3">
    <name type="scientific">Limosilactobacillus antri DSM 16041</name>
    <dbReference type="NCBI Taxonomy" id="525309"/>
    <lineage>
        <taxon>Bacteria</taxon>
        <taxon>Bacillati</taxon>
        <taxon>Bacillota</taxon>
        <taxon>Bacilli</taxon>
        <taxon>Lactobacillales</taxon>
        <taxon>Lactobacillaceae</taxon>
        <taxon>Limosilactobacillus</taxon>
    </lineage>
</organism>
<protein>
    <submittedName>
        <fullName evidence="2">Uncharacterized protein</fullName>
    </submittedName>
</protein>
<comment type="caution">
    <text evidence="2">The sequence shown here is derived from an EMBL/GenBank/DDBJ whole genome shotgun (WGS) entry which is preliminary data.</text>
</comment>
<gene>
    <name evidence="2" type="ORF">HMPREF0494_1527</name>
</gene>
<dbReference type="EMBL" id="ACLL01000042">
    <property type="protein sequence ID" value="EEW53318.1"/>
    <property type="molecule type" value="Genomic_DNA"/>
</dbReference>
<dbReference type="HOGENOM" id="CLU_2717160_0_0_9"/>
<dbReference type="STRING" id="525309.HMPREF0494_1527"/>
<proteinExistence type="predicted"/>
<feature type="transmembrane region" description="Helical" evidence="1">
    <location>
        <begin position="6"/>
        <end position="26"/>
    </location>
</feature>
<keyword evidence="1" id="KW-0812">Transmembrane</keyword>
<sequence length="72" mass="8462">MIGKIVLHCVNFQLGLPLSYLVLLLWEPSCRKRLMLLMTMVQQLLKQRPRQVYQGAMMRQINLARLKVLVPQ</sequence>
<evidence type="ECO:0000256" key="1">
    <source>
        <dbReference type="SAM" id="Phobius"/>
    </source>
</evidence>
<accession>C8P883</accession>